<evidence type="ECO:0000256" key="1">
    <source>
        <dbReference type="SAM" id="MobiDB-lite"/>
    </source>
</evidence>
<gene>
    <name evidence="2" type="ORF">TH25_14095</name>
</gene>
<evidence type="ECO:0000313" key="3">
    <source>
        <dbReference type="Proteomes" id="UP000252517"/>
    </source>
</evidence>
<dbReference type="EMBL" id="JPWH01000010">
    <property type="protein sequence ID" value="RCK48721.1"/>
    <property type="molecule type" value="Genomic_DNA"/>
</dbReference>
<name>A0A367X7I2_9PROT</name>
<evidence type="ECO:0000313" key="2">
    <source>
        <dbReference type="EMBL" id="RCK48721.1"/>
    </source>
</evidence>
<proteinExistence type="predicted"/>
<feature type="region of interest" description="Disordered" evidence="1">
    <location>
        <begin position="111"/>
        <end position="173"/>
    </location>
</feature>
<protein>
    <recommendedName>
        <fullName evidence="4">HTH cro/C1-type domain-containing protein</fullName>
    </recommendedName>
</protein>
<dbReference type="AlphaFoldDB" id="A0A367X7I2"/>
<dbReference type="GO" id="GO:0003677">
    <property type="term" value="F:DNA binding"/>
    <property type="evidence" value="ECO:0007669"/>
    <property type="project" value="InterPro"/>
</dbReference>
<dbReference type="Proteomes" id="UP000252517">
    <property type="component" value="Unassembled WGS sequence"/>
</dbReference>
<sequence length="253" mass="27708">MEMAKDSRATTLPVLSPDLGERIRHVVDMFDRKKDAAAVAGVIPEQLNRWCQAKSEPRFVGIARLARAKSVRLEWIVTGEGPVHHHAEAYPGPASEMPHSKTENILQALHPDADDAPDSLFQPPQNLEKDGDGIRQMISGDGSGPASESAQKKSAHQTQKTHNSRVSTRTGDNTIQFSNDSLLSAIITGFLTTEGIDNAPIITRNILATYREIIHLLGNEPDQAETGTLIAQIVSAIIRHHTVMPHRETTETK</sequence>
<organism evidence="2 3">
    <name type="scientific">Thalassospira profundimaris</name>
    <dbReference type="NCBI Taxonomy" id="502049"/>
    <lineage>
        <taxon>Bacteria</taxon>
        <taxon>Pseudomonadati</taxon>
        <taxon>Pseudomonadota</taxon>
        <taxon>Alphaproteobacteria</taxon>
        <taxon>Rhodospirillales</taxon>
        <taxon>Thalassospiraceae</taxon>
        <taxon>Thalassospira</taxon>
    </lineage>
</organism>
<accession>A0A367X7I2</accession>
<dbReference type="InterPro" id="IPR010982">
    <property type="entry name" value="Lambda_DNA-bd_dom_sf"/>
</dbReference>
<reference evidence="2 3" key="1">
    <citation type="submission" date="2014-07" db="EMBL/GenBank/DDBJ databases">
        <title>Draft genome sequence of Thalassospira profundimaris S25-3-2.</title>
        <authorList>
            <person name="Lai Q."/>
            <person name="Shao Z."/>
        </authorList>
    </citation>
    <scope>NUCLEOTIDE SEQUENCE [LARGE SCALE GENOMIC DNA]</scope>
    <source>
        <strain evidence="2 3">S25-3-2</strain>
    </source>
</reference>
<feature type="compositionally biased region" description="Polar residues" evidence="1">
    <location>
        <begin position="156"/>
        <end position="173"/>
    </location>
</feature>
<dbReference type="Gene3D" id="1.10.260.40">
    <property type="entry name" value="lambda repressor-like DNA-binding domains"/>
    <property type="match status" value="1"/>
</dbReference>
<evidence type="ECO:0008006" key="4">
    <source>
        <dbReference type="Google" id="ProtNLM"/>
    </source>
</evidence>
<comment type="caution">
    <text evidence="2">The sequence shown here is derived from an EMBL/GenBank/DDBJ whole genome shotgun (WGS) entry which is preliminary data.</text>
</comment>